<proteinExistence type="predicted"/>
<dbReference type="InterPro" id="IPR011146">
    <property type="entry name" value="HIT-like"/>
</dbReference>
<sequence length="141" mass="15477">MRVPAGNGRPRKPFRGAPAAGKPENMSDCLFCKIRDGLIPAKVVYRDDMCVAFEDINPQAPTHVLFIPHKHIPTVNDITAEDRELVGHLFTAAAKVAQERGHADPNDGYRVVMNTHAHAGQTVFHIHLHLLAGRPLGWPPG</sequence>
<dbReference type="Proteomes" id="UP000198717">
    <property type="component" value="Unassembled WGS sequence"/>
</dbReference>
<protein>
    <submittedName>
        <fullName evidence="4">Histidine triad (HIT) family protein</fullName>
    </submittedName>
</protein>
<keyword evidence="5" id="KW-1185">Reference proteome</keyword>
<reference evidence="4 5" key="1">
    <citation type="submission" date="2016-10" db="EMBL/GenBank/DDBJ databases">
        <authorList>
            <person name="Varghese N."/>
            <person name="Submissions S."/>
        </authorList>
    </citation>
    <scope>NUCLEOTIDE SEQUENCE [LARGE SCALE GENOMIC DNA]</scope>
    <source>
        <strain evidence="4 5">DSM 2260</strain>
    </source>
</reference>
<dbReference type="PRINTS" id="PR00332">
    <property type="entry name" value="HISTRIAD"/>
</dbReference>
<name>A0ABY0MML7_9BACT</name>
<gene>
    <name evidence="4" type="ORF">SAMN04488504_102525</name>
</gene>
<dbReference type="Pfam" id="PF01230">
    <property type="entry name" value="HIT"/>
    <property type="match status" value="1"/>
</dbReference>
<dbReference type="PANTHER" id="PTHR23089">
    <property type="entry name" value="HISTIDINE TRIAD HIT PROTEIN"/>
    <property type="match status" value="1"/>
</dbReference>
<comment type="caution">
    <text evidence="4">The sequence shown here is derived from an EMBL/GenBank/DDBJ whole genome shotgun (WGS) entry which is preliminary data.</text>
</comment>
<dbReference type="Gene3D" id="3.30.428.10">
    <property type="entry name" value="HIT-like"/>
    <property type="match status" value="1"/>
</dbReference>
<dbReference type="InterPro" id="IPR019808">
    <property type="entry name" value="Histidine_triad_CS"/>
</dbReference>
<evidence type="ECO:0000313" key="5">
    <source>
        <dbReference type="Proteomes" id="UP000198717"/>
    </source>
</evidence>
<evidence type="ECO:0000256" key="1">
    <source>
        <dbReference type="PROSITE-ProRule" id="PRU00464"/>
    </source>
</evidence>
<organism evidence="4 5">
    <name type="scientific">Myxococcus virescens</name>
    <dbReference type="NCBI Taxonomy" id="83456"/>
    <lineage>
        <taxon>Bacteria</taxon>
        <taxon>Pseudomonadati</taxon>
        <taxon>Myxococcota</taxon>
        <taxon>Myxococcia</taxon>
        <taxon>Myxococcales</taxon>
        <taxon>Cystobacterineae</taxon>
        <taxon>Myxococcaceae</taxon>
        <taxon>Myxococcus</taxon>
    </lineage>
</organism>
<dbReference type="InterPro" id="IPR001310">
    <property type="entry name" value="Histidine_triad_HIT"/>
</dbReference>
<dbReference type="SUPFAM" id="SSF54197">
    <property type="entry name" value="HIT-like"/>
    <property type="match status" value="1"/>
</dbReference>
<dbReference type="PROSITE" id="PS51084">
    <property type="entry name" value="HIT_2"/>
    <property type="match status" value="1"/>
</dbReference>
<evidence type="ECO:0000313" key="4">
    <source>
        <dbReference type="EMBL" id="SDD74946.1"/>
    </source>
</evidence>
<accession>A0ABY0MML7</accession>
<feature type="domain" description="HIT" evidence="3">
    <location>
        <begin position="30"/>
        <end position="141"/>
    </location>
</feature>
<feature type="region of interest" description="Disordered" evidence="2">
    <location>
        <begin position="1"/>
        <end position="22"/>
    </location>
</feature>
<dbReference type="PROSITE" id="PS00892">
    <property type="entry name" value="HIT_1"/>
    <property type="match status" value="1"/>
</dbReference>
<evidence type="ECO:0000256" key="2">
    <source>
        <dbReference type="SAM" id="MobiDB-lite"/>
    </source>
</evidence>
<dbReference type="EMBL" id="FNAJ01000002">
    <property type="protein sequence ID" value="SDD74946.1"/>
    <property type="molecule type" value="Genomic_DNA"/>
</dbReference>
<evidence type="ECO:0000259" key="3">
    <source>
        <dbReference type="PROSITE" id="PS51084"/>
    </source>
</evidence>
<feature type="short sequence motif" description="Histidine triad motif" evidence="1">
    <location>
        <begin position="125"/>
        <end position="129"/>
    </location>
</feature>
<dbReference type="InterPro" id="IPR036265">
    <property type="entry name" value="HIT-like_sf"/>
</dbReference>
<dbReference type="CDD" id="cd01276">
    <property type="entry name" value="PKCI_related"/>
    <property type="match status" value="1"/>
</dbReference>